<protein>
    <recommendedName>
        <fullName evidence="4">2OG-Fe(II) oxygenase</fullName>
    </recommendedName>
</protein>
<sequence>MSFVHFGAGCQEYLKNVLPRELEIDPQMREEISPTEGTDPRNPSQEFDRLDHGSRVNLAFLRWQKRVYADREGLDVESMSARGERAPRLPGINYTWPALYDSPDFKRLQTRIADLTRLYLKRTGYRSSDIPRRFHQFVWVEVYEKGDALRPGARTDGAYLLGRYFASAKRGALKLNFEDPRGINPPYGKTFSHQVYEGNVVLFPTWTSHFIQALARPPYSREADQRLVPKLM</sequence>
<feature type="region of interest" description="Disordered" evidence="1">
    <location>
        <begin position="30"/>
        <end position="49"/>
    </location>
</feature>
<accession>A0ABN9WL58</accession>
<evidence type="ECO:0008006" key="4">
    <source>
        <dbReference type="Google" id="ProtNLM"/>
    </source>
</evidence>
<proteinExistence type="predicted"/>
<evidence type="ECO:0000313" key="2">
    <source>
        <dbReference type="EMBL" id="CAK0887325.1"/>
    </source>
</evidence>
<dbReference type="Proteomes" id="UP001189429">
    <property type="component" value="Unassembled WGS sequence"/>
</dbReference>
<organism evidence="2 3">
    <name type="scientific">Prorocentrum cordatum</name>
    <dbReference type="NCBI Taxonomy" id="2364126"/>
    <lineage>
        <taxon>Eukaryota</taxon>
        <taxon>Sar</taxon>
        <taxon>Alveolata</taxon>
        <taxon>Dinophyceae</taxon>
        <taxon>Prorocentrales</taxon>
        <taxon>Prorocentraceae</taxon>
        <taxon>Prorocentrum</taxon>
    </lineage>
</organism>
<name>A0ABN9WL58_9DINO</name>
<evidence type="ECO:0000313" key="3">
    <source>
        <dbReference type="Proteomes" id="UP001189429"/>
    </source>
</evidence>
<reference evidence="2" key="1">
    <citation type="submission" date="2023-10" db="EMBL/GenBank/DDBJ databases">
        <authorList>
            <person name="Chen Y."/>
            <person name="Shah S."/>
            <person name="Dougan E. K."/>
            <person name="Thang M."/>
            <person name="Chan C."/>
        </authorList>
    </citation>
    <scope>NUCLEOTIDE SEQUENCE [LARGE SCALE GENOMIC DNA]</scope>
</reference>
<dbReference type="Gene3D" id="2.60.120.620">
    <property type="entry name" value="q2cbj1_9rhob like domain"/>
    <property type="match status" value="1"/>
</dbReference>
<dbReference type="EMBL" id="CAUYUJ010018926">
    <property type="protein sequence ID" value="CAK0887325.1"/>
    <property type="molecule type" value="Genomic_DNA"/>
</dbReference>
<evidence type="ECO:0000256" key="1">
    <source>
        <dbReference type="SAM" id="MobiDB-lite"/>
    </source>
</evidence>
<gene>
    <name evidence="2" type="ORF">PCOR1329_LOCUS68421</name>
</gene>
<keyword evidence="3" id="KW-1185">Reference proteome</keyword>
<comment type="caution">
    <text evidence="2">The sequence shown here is derived from an EMBL/GenBank/DDBJ whole genome shotgun (WGS) entry which is preliminary data.</text>
</comment>